<reference evidence="2 3" key="1">
    <citation type="journal article" date="2016" name="Front. Microbiol.">
        <title>Comparative Genomic Analysis Reveals a Diverse Repertoire of Genes Involved in Prokaryote-Eukaryote Interactions within the Pseudovibrio Genus.</title>
        <authorList>
            <person name="Romano S."/>
            <person name="Fernandez-Guerra A."/>
            <person name="Reen F.J."/>
            <person name="Glockner F.O."/>
            <person name="Crowley S.P."/>
            <person name="O'Sullivan O."/>
            <person name="Cotter P.D."/>
            <person name="Adams C."/>
            <person name="Dobson A.D."/>
            <person name="O'Gara F."/>
        </authorList>
    </citation>
    <scope>NUCLEOTIDE SEQUENCE [LARGE SCALE GENOMIC DNA]</scope>
    <source>
        <strain evidence="2 3">Ad2</strain>
    </source>
</reference>
<feature type="transmembrane region" description="Helical" evidence="1">
    <location>
        <begin position="107"/>
        <end position="129"/>
    </location>
</feature>
<dbReference type="PATRIC" id="fig|989403.3.peg.3754"/>
<evidence type="ECO:0000256" key="1">
    <source>
        <dbReference type="SAM" id="Phobius"/>
    </source>
</evidence>
<dbReference type="RefSeq" id="WP_068008749.1">
    <property type="nucleotide sequence ID" value="NZ_FOFM01000024.1"/>
</dbReference>
<name>A0A165W9R2_9HYPH</name>
<dbReference type="Proteomes" id="UP000076577">
    <property type="component" value="Unassembled WGS sequence"/>
</dbReference>
<keyword evidence="1" id="KW-0812">Transmembrane</keyword>
<feature type="transmembrane region" description="Helical" evidence="1">
    <location>
        <begin position="54"/>
        <end position="73"/>
    </location>
</feature>
<protein>
    <submittedName>
        <fullName evidence="2">Uncharacterized protein</fullName>
    </submittedName>
</protein>
<dbReference type="AlphaFoldDB" id="A0A165W9R2"/>
<keyword evidence="1" id="KW-1133">Transmembrane helix</keyword>
<comment type="caution">
    <text evidence="2">The sequence shown here is derived from an EMBL/GenBank/DDBJ whole genome shotgun (WGS) entry which is preliminary data.</text>
</comment>
<dbReference type="EMBL" id="LMCB01000050">
    <property type="protein sequence ID" value="KZL16259.1"/>
    <property type="molecule type" value="Genomic_DNA"/>
</dbReference>
<accession>A0A165W9R2</accession>
<evidence type="ECO:0000313" key="3">
    <source>
        <dbReference type="Proteomes" id="UP000076577"/>
    </source>
</evidence>
<evidence type="ECO:0000313" key="2">
    <source>
        <dbReference type="EMBL" id="KZL16259.1"/>
    </source>
</evidence>
<keyword evidence="3" id="KW-1185">Reference proteome</keyword>
<keyword evidence="1" id="KW-0472">Membrane</keyword>
<proteinExistence type="predicted"/>
<feature type="transmembrane region" description="Helical" evidence="1">
    <location>
        <begin position="12"/>
        <end position="34"/>
    </location>
</feature>
<gene>
    <name evidence="2" type="ORF">PsAD2_03484</name>
</gene>
<feature type="transmembrane region" description="Helical" evidence="1">
    <location>
        <begin position="80"/>
        <end position="101"/>
    </location>
</feature>
<dbReference type="OrthoDB" id="7865775at2"/>
<organism evidence="2 3">
    <name type="scientific">Pseudovibrio axinellae</name>
    <dbReference type="NCBI Taxonomy" id="989403"/>
    <lineage>
        <taxon>Bacteria</taxon>
        <taxon>Pseudomonadati</taxon>
        <taxon>Pseudomonadota</taxon>
        <taxon>Alphaproteobacteria</taxon>
        <taxon>Hyphomicrobiales</taxon>
        <taxon>Stappiaceae</taxon>
        <taxon>Pseudovibrio</taxon>
    </lineage>
</organism>
<sequence length="139" mass="15504">MNLINSNLELTYILKNSAKNAFIFAIIWGCWAWWVNSSHGNEAALRASLTQISFTIVNAFVYSVLMEGLFFVIRPVKLRNIMTFLIPNIAVSVLLTATHMWRGTPNVLATAAAPLCVTFLLSLLYIVVVGPKRLEQFAS</sequence>